<gene>
    <name evidence="1" type="ORF">ACFS6J_22255</name>
</gene>
<evidence type="ECO:0000313" key="2">
    <source>
        <dbReference type="Proteomes" id="UP001597560"/>
    </source>
</evidence>
<dbReference type="RefSeq" id="WP_377612773.1">
    <property type="nucleotide sequence ID" value="NZ_JBHUPA010000016.1"/>
</dbReference>
<reference evidence="2" key="1">
    <citation type="journal article" date="2019" name="Int. J. Syst. Evol. Microbiol.">
        <title>The Global Catalogue of Microorganisms (GCM) 10K type strain sequencing project: providing services to taxonomists for standard genome sequencing and annotation.</title>
        <authorList>
            <consortium name="The Broad Institute Genomics Platform"/>
            <consortium name="The Broad Institute Genome Sequencing Center for Infectious Disease"/>
            <person name="Wu L."/>
            <person name="Ma J."/>
        </authorList>
    </citation>
    <scope>NUCLEOTIDE SEQUENCE [LARGE SCALE GENOMIC DNA]</scope>
    <source>
        <strain evidence="2">KCTC 23098</strain>
    </source>
</reference>
<organism evidence="1 2">
    <name type="scientific">Olivibacter jilunii</name>
    <dbReference type="NCBI Taxonomy" id="985016"/>
    <lineage>
        <taxon>Bacteria</taxon>
        <taxon>Pseudomonadati</taxon>
        <taxon>Bacteroidota</taxon>
        <taxon>Sphingobacteriia</taxon>
        <taxon>Sphingobacteriales</taxon>
        <taxon>Sphingobacteriaceae</taxon>
        <taxon>Olivibacter</taxon>
    </lineage>
</organism>
<dbReference type="EMBL" id="JBHUPA010000016">
    <property type="protein sequence ID" value="MFD2964540.1"/>
    <property type="molecule type" value="Genomic_DNA"/>
</dbReference>
<keyword evidence="2" id="KW-1185">Reference proteome</keyword>
<accession>A0ABW6B9F2</accession>
<protein>
    <recommendedName>
        <fullName evidence="3">WG repeat protein</fullName>
    </recommendedName>
</protein>
<comment type="caution">
    <text evidence="1">The sequence shown here is derived from an EMBL/GenBank/DDBJ whole genome shotgun (WGS) entry which is preliminary data.</text>
</comment>
<evidence type="ECO:0008006" key="3">
    <source>
        <dbReference type="Google" id="ProtNLM"/>
    </source>
</evidence>
<sequence>MRLGFFFRSVGFMMLCFFYPVDCRAQYQGFIYGKVTLKNKQAYTGPIKWSAHQRLWSDVLVVSKTTHNAWRYLSGPQRKRLLNTGNEKELDWKFMSLWKDKNPKRQAEILCRFGDISMIHVKGDREAQIYFKNGEKLRVAEEEKDNRHLGRSIVVYYKGDSRTIHWDEIGSIEFSEMPKDMRAANGEPLYGTVYTSKGAITGFIQWDKYKYLDSHQLTGKIDGVGKLKRYAFQRILQIEKDDNAAKITLKDGKKYRLKGTRDVGTSIRGIVVMHPILGRVVVEWKAFESVKFTEQPKEGLSYRDYIKPKRLQAEVLTKDNKKVKGVCIFDLDEEWDMELLEGRRDGLHYQIPFREIRKLVPKQERYTKVLLNNGKTYLLGWENDVSDRNWGVIIRSKNGVYNYFTWDKIKEISF</sequence>
<proteinExistence type="predicted"/>
<dbReference type="Proteomes" id="UP001597560">
    <property type="component" value="Unassembled WGS sequence"/>
</dbReference>
<name>A0ABW6B9F2_9SPHI</name>
<evidence type="ECO:0000313" key="1">
    <source>
        <dbReference type="EMBL" id="MFD2964540.1"/>
    </source>
</evidence>